<evidence type="ECO:0000256" key="9">
    <source>
        <dbReference type="ARBA" id="ARBA00022801"/>
    </source>
</evidence>
<dbReference type="GO" id="GO:0006508">
    <property type="term" value="P:proteolysis"/>
    <property type="evidence" value="ECO:0007669"/>
    <property type="project" value="UniProtKB-KW"/>
</dbReference>
<dbReference type="Pfam" id="PF00450">
    <property type="entry name" value="Peptidase_S10"/>
    <property type="match status" value="1"/>
</dbReference>
<evidence type="ECO:0000256" key="5">
    <source>
        <dbReference type="ARBA" id="ARBA00022670"/>
    </source>
</evidence>
<evidence type="ECO:0000256" key="14">
    <source>
        <dbReference type="RuleBase" id="RU361156"/>
    </source>
</evidence>
<evidence type="ECO:0000256" key="12">
    <source>
        <dbReference type="ARBA" id="ARBA00023136"/>
    </source>
</evidence>
<evidence type="ECO:0000256" key="3">
    <source>
        <dbReference type="ARBA" id="ARBA00009431"/>
    </source>
</evidence>
<feature type="transmembrane region" description="Helical" evidence="16">
    <location>
        <begin position="523"/>
        <end position="547"/>
    </location>
</feature>
<dbReference type="PROSITE" id="PS00131">
    <property type="entry name" value="CARBOXYPEPT_SER_SER"/>
    <property type="match status" value="1"/>
</dbReference>
<dbReference type="GO" id="GO:0006915">
    <property type="term" value="P:apoptotic process"/>
    <property type="evidence" value="ECO:0007669"/>
    <property type="project" value="UniProtKB-KW"/>
</dbReference>
<sequence>MSANITGRGVARATAADFFVPRIPLLPPTSALTPPLDVSAGYLPARPPPVGSGPDAGPEGDAHLYFVLERARHVADKRRLIIWNNGGPGCSSFDGVMMEIGPFRPDGKGSLEWTTQGGAWNEYADVLYLDQPVGTGFSYASTSAYAKSLPQAADEVRYFIERFVEVYPEYAAGNGVDVYIAGESYAGQYIPFEASALTRSPQPVDLRGIALGNGYIDPAAQGGSELEMMIWSGVWKEGGKEWTEANKQWLKCKADLDKLVGSPRDTPACSRMLPTIIDITTQKVAGQSKARCINIYDVRLSDTSPDCGMNWPPIIKPTYDYLARSDVRKALHVDEVKKPEAWIECSHRVGGALKENNPQSSKIHIPELLRKGIKVMLFAGDQDLICNHIGVERIPRHLDWEGAASWEGEATKKDWFVNNNKAGYWREARNLTYVSIAGGSHMVGFDKPVESHDMMLRFMGVDLMGAAGPSARIPSRVEGEPDRMLVVAPNPGKGDGSTDNRPMIPGVDGKTEEQVAEEAKWAAYYNAGSAALVVLLILVGVGALILLRLRKQSRRSTSMLGRGGRPVAREDTHELEHLVRDPASGEYADDEDKLDDEEAQSGLSSARKSPAGTRRAGNAVQEDQTVFDVGDSDDEGPTPRTANSSSVRRP</sequence>
<feature type="compositionally biased region" description="Polar residues" evidence="15">
    <location>
        <begin position="640"/>
        <end position="650"/>
    </location>
</feature>
<dbReference type="InterPro" id="IPR018202">
    <property type="entry name" value="Ser_caboxypep_ser_AS"/>
</dbReference>
<feature type="compositionally biased region" description="Acidic residues" evidence="15">
    <location>
        <begin position="587"/>
        <end position="599"/>
    </location>
</feature>
<evidence type="ECO:0000256" key="4">
    <source>
        <dbReference type="ARBA" id="ARBA00022645"/>
    </source>
</evidence>
<dbReference type="FunCoup" id="A0A316VX53">
    <property type="interactions" value="199"/>
</dbReference>
<dbReference type="GO" id="GO:0005802">
    <property type="term" value="C:trans-Golgi network"/>
    <property type="evidence" value="ECO:0007669"/>
    <property type="project" value="TreeGrafter"/>
</dbReference>
<proteinExistence type="inferred from homology"/>
<name>A0A316VX53_9BASI</name>
<evidence type="ECO:0000256" key="7">
    <source>
        <dbReference type="ARBA" id="ARBA00022703"/>
    </source>
</evidence>
<evidence type="ECO:0000256" key="6">
    <source>
        <dbReference type="ARBA" id="ARBA00022692"/>
    </source>
</evidence>
<keyword evidence="12 16" id="KW-0472">Membrane</keyword>
<evidence type="ECO:0000313" key="18">
    <source>
        <dbReference type="Proteomes" id="UP000245783"/>
    </source>
</evidence>
<evidence type="ECO:0000256" key="8">
    <source>
        <dbReference type="ARBA" id="ARBA00022729"/>
    </source>
</evidence>
<dbReference type="STRING" id="1522189.A0A316VX53"/>
<reference evidence="17 18" key="1">
    <citation type="journal article" date="2018" name="Mol. Biol. Evol.">
        <title>Broad Genomic Sampling Reveals a Smut Pathogenic Ancestry of the Fungal Clade Ustilaginomycotina.</title>
        <authorList>
            <person name="Kijpornyongpan T."/>
            <person name="Mondo S.J."/>
            <person name="Barry K."/>
            <person name="Sandor L."/>
            <person name="Lee J."/>
            <person name="Lipzen A."/>
            <person name="Pangilinan J."/>
            <person name="LaButti K."/>
            <person name="Hainaut M."/>
            <person name="Henrissat B."/>
            <person name="Grigoriev I.V."/>
            <person name="Spatafora J.W."/>
            <person name="Aime M.C."/>
        </authorList>
    </citation>
    <scope>NUCLEOTIDE SEQUENCE [LARGE SCALE GENOMIC DNA]</scope>
    <source>
        <strain evidence="17 18">MCA 4658</strain>
    </source>
</reference>
<dbReference type="OrthoDB" id="443318at2759"/>
<comment type="catalytic activity">
    <reaction evidence="1">
        <text>Preferential release of a C-terminal arginine or lysine residue.</text>
        <dbReference type="EC" id="3.4.16.6"/>
    </reaction>
</comment>
<evidence type="ECO:0000256" key="15">
    <source>
        <dbReference type="SAM" id="MobiDB-lite"/>
    </source>
</evidence>
<evidence type="ECO:0000256" key="1">
    <source>
        <dbReference type="ARBA" id="ARBA00001003"/>
    </source>
</evidence>
<keyword evidence="10 16" id="KW-1133">Transmembrane helix</keyword>
<feature type="region of interest" description="Disordered" evidence="15">
    <location>
        <begin position="555"/>
        <end position="650"/>
    </location>
</feature>
<evidence type="ECO:0000256" key="16">
    <source>
        <dbReference type="SAM" id="Phobius"/>
    </source>
</evidence>
<feature type="compositionally biased region" description="Basic and acidic residues" evidence="15">
    <location>
        <begin position="567"/>
        <end position="580"/>
    </location>
</feature>
<comment type="subcellular location">
    <subcellularLocation>
        <location evidence="2">Golgi apparatus</location>
        <location evidence="2">trans-Golgi network membrane</location>
        <topology evidence="2">Single-pass type I membrane protein</topology>
    </subcellularLocation>
</comment>
<organism evidence="17 18">
    <name type="scientific">Ceraceosorus guamensis</name>
    <dbReference type="NCBI Taxonomy" id="1522189"/>
    <lineage>
        <taxon>Eukaryota</taxon>
        <taxon>Fungi</taxon>
        <taxon>Dikarya</taxon>
        <taxon>Basidiomycota</taxon>
        <taxon>Ustilaginomycotina</taxon>
        <taxon>Exobasidiomycetes</taxon>
        <taxon>Ceraceosorales</taxon>
        <taxon>Ceraceosoraceae</taxon>
        <taxon>Ceraceosorus</taxon>
    </lineage>
</organism>
<comment type="similarity">
    <text evidence="3 14">Belongs to the peptidase S10 family.</text>
</comment>
<accession>A0A316VX53</accession>
<dbReference type="InterPro" id="IPR029058">
    <property type="entry name" value="AB_hydrolase_fold"/>
</dbReference>
<dbReference type="InterPro" id="IPR001563">
    <property type="entry name" value="Peptidase_S10"/>
</dbReference>
<keyword evidence="7" id="KW-0053">Apoptosis</keyword>
<evidence type="ECO:0000256" key="10">
    <source>
        <dbReference type="ARBA" id="ARBA00022989"/>
    </source>
</evidence>
<dbReference type="EMBL" id="KZ819384">
    <property type="protein sequence ID" value="PWN42060.1"/>
    <property type="molecule type" value="Genomic_DNA"/>
</dbReference>
<dbReference type="InParanoid" id="A0A316VX53"/>
<keyword evidence="9 14" id="KW-0378">Hydrolase</keyword>
<dbReference type="PANTHER" id="PTHR11802:SF190">
    <property type="entry name" value="PHEROMONE-PROCESSING CARBOXYPEPTIDASE KEX1"/>
    <property type="match status" value="1"/>
</dbReference>
<dbReference type="RefSeq" id="XP_025369220.1">
    <property type="nucleotide sequence ID" value="XM_025514080.1"/>
</dbReference>
<dbReference type="GeneID" id="37035950"/>
<keyword evidence="6 16" id="KW-0812">Transmembrane</keyword>
<keyword evidence="4 14" id="KW-0121">Carboxypeptidase</keyword>
<protein>
    <recommendedName>
        <fullName evidence="14">Carboxypeptidase</fullName>
        <ecNumber evidence="14">3.4.16.-</ecNumber>
    </recommendedName>
</protein>
<keyword evidence="13" id="KW-0325">Glycoprotein</keyword>
<keyword evidence="18" id="KW-1185">Reference proteome</keyword>
<keyword evidence="8" id="KW-0732">Signal</keyword>
<evidence type="ECO:0000256" key="2">
    <source>
        <dbReference type="ARBA" id="ARBA00004393"/>
    </source>
</evidence>
<dbReference type="AlphaFoldDB" id="A0A316VX53"/>
<evidence type="ECO:0000256" key="11">
    <source>
        <dbReference type="ARBA" id="ARBA00023034"/>
    </source>
</evidence>
<dbReference type="EC" id="3.4.16.-" evidence="14"/>
<dbReference type="Proteomes" id="UP000245783">
    <property type="component" value="Unassembled WGS sequence"/>
</dbReference>
<dbReference type="Gene3D" id="3.40.50.1820">
    <property type="entry name" value="alpha/beta hydrolase"/>
    <property type="match status" value="1"/>
</dbReference>
<dbReference type="PANTHER" id="PTHR11802">
    <property type="entry name" value="SERINE PROTEASE FAMILY S10 SERINE CARBOXYPEPTIDASE"/>
    <property type="match status" value="1"/>
</dbReference>
<evidence type="ECO:0000313" key="17">
    <source>
        <dbReference type="EMBL" id="PWN42060.1"/>
    </source>
</evidence>
<dbReference type="SUPFAM" id="SSF53474">
    <property type="entry name" value="alpha/beta-Hydrolases"/>
    <property type="match status" value="1"/>
</dbReference>
<gene>
    <name evidence="17" type="ORF">IE81DRAFT_323885</name>
</gene>
<evidence type="ECO:0000256" key="13">
    <source>
        <dbReference type="ARBA" id="ARBA00023180"/>
    </source>
</evidence>
<keyword evidence="5 14" id="KW-0645">Protease</keyword>
<keyword evidence="11" id="KW-0333">Golgi apparatus</keyword>
<dbReference type="GO" id="GO:0004185">
    <property type="term" value="F:serine-type carboxypeptidase activity"/>
    <property type="evidence" value="ECO:0007669"/>
    <property type="project" value="UniProtKB-UniRule"/>
</dbReference>
<dbReference type="PRINTS" id="PR00724">
    <property type="entry name" value="CRBOXYPTASEC"/>
</dbReference>